<evidence type="ECO:0000313" key="1">
    <source>
        <dbReference type="EMBL" id="VDC82236.1"/>
    </source>
</evidence>
<gene>
    <name evidence="1" type="ORF">BRAA03T13454Z</name>
</gene>
<sequence length="75" mass="8361">MDGQSVYVPPLSPCLILASHAPDNFYLSSFYPNFYASSLTFISLSPLFSSQPNSPTRRTITRTREGFCVGNHTRT</sequence>
<accession>A0A3P5ZNQ9</accession>
<organism evidence="1">
    <name type="scientific">Brassica campestris</name>
    <name type="common">Field mustard</name>
    <dbReference type="NCBI Taxonomy" id="3711"/>
    <lineage>
        <taxon>Eukaryota</taxon>
        <taxon>Viridiplantae</taxon>
        <taxon>Streptophyta</taxon>
        <taxon>Embryophyta</taxon>
        <taxon>Tracheophyta</taxon>
        <taxon>Spermatophyta</taxon>
        <taxon>Magnoliopsida</taxon>
        <taxon>eudicotyledons</taxon>
        <taxon>Gunneridae</taxon>
        <taxon>Pentapetalae</taxon>
        <taxon>rosids</taxon>
        <taxon>malvids</taxon>
        <taxon>Brassicales</taxon>
        <taxon>Brassicaceae</taxon>
        <taxon>Brassiceae</taxon>
        <taxon>Brassica</taxon>
    </lineage>
</organism>
<dbReference type="EMBL" id="LR031572">
    <property type="protein sequence ID" value="VDC82236.1"/>
    <property type="molecule type" value="Genomic_DNA"/>
</dbReference>
<reference evidence="1" key="1">
    <citation type="submission" date="2018-11" db="EMBL/GenBank/DDBJ databases">
        <authorList>
            <consortium name="Genoscope - CEA"/>
            <person name="William W."/>
        </authorList>
    </citation>
    <scope>NUCLEOTIDE SEQUENCE</scope>
</reference>
<protein>
    <submittedName>
        <fullName evidence="1">Uncharacterized protein</fullName>
    </submittedName>
</protein>
<proteinExistence type="predicted"/>
<name>A0A3P5ZNQ9_BRACM</name>
<dbReference type="AlphaFoldDB" id="A0A3P5ZNQ9"/>